<dbReference type="AlphaFoldDB" id="A0A6P1QW40"/>
<dbReference type="OrthoDB" id="1452914at2"/>
<evidence type="ECO:0000313" key="1">
    <source>
        <dbReference type="EMBL" id="QHN65071.1"/>
    </source>
</evidence>
<name>A0A6P1QW40_9FLAO</name>
<dbReference type="InterPro" id="IPR046228">
    <property type="entry name" value="DUF6261"/>
</dbReference>
<keyword evidence="2" id="KW-1185">Reference proteome</keyword>
<dbReference type="RefSeq" id="WP_160224029.1">
    <property type="nucleotide sequence ID" value="NZ_CP029149.1"/>
</dbReference>
<accession>A0A6P1QW40</accession>
<dbReference type="Proteomes" id="UP000464318">
    <property type="component" value="Chromosome"/>
</dbReference>
<reference evidence="1 2" key="1">
    <citation type="submission" date="2018-04" db="EMBL/GenBank/DDBJ databases">
        <title>Characteristic and Complete Genome Sequencing of A Novel Member of Infective Endocarditis Causative Bacteria: Bergeyella cardium QL-PH.</title>
        <authorList>
            <person name="Pan H."/>
            <person name="Sun E."/>
            <person name="Zhang Y."/>
        </authorList>
    </citation>
    <scope>NUCLEOTIDE SEQUENCE [LARGE SCALE GENOMIC DNA]</scope>
    <source>
        <strain evidence="1 2">HPQL</strain>
    </source>
</reference>
<protein>
    <submittedName>
        <fullName evidence="1">Uncharacterized protein</fullName>
    </submittedName>
</protein>
<proteinExistence type="predicted"/>
<organism evidence="1 2">
    <name type="scientific">Bergeyella cardium</name>
    <dbReference type="NCBI Taxonomy" id="1585976"/>
    <lineage>
        <taxon>Bacteria</taxon>
        <taxon>Pseudomonadati</taxon>
        <taxon>Bacteroidota</taxon>
        <taxon>Flavobacteriia</taxon>
        <taxon>Flavobacteriales</taxon>
        <taxon>Weeksellaceae</taxon>
        <taxon>Bergeyella</taxon>
    </lineage>
</organism>
<dbReference type="KEGG" id="bcad:DBX24_03740"/>
<dbReference type="Pfam" id="PF19775">
    <property type="entry name" value="DUF6261"/>
    <property type="match status" value="1"/>
</dbReference>
<sequence length="237" mass="26773">MKDINDISLVRLNNGAHFMFIKNVNDRVQSNNTLKTKLGALATNLNDALNKEDEAMLLSQKSLITDDIAAADELRDSIYSGYKKVVDGYRKLPVASIEVAAKELWQHIKDYSINPQDQLDKETGMLLNFIDDLETKYAPQITTLSLTAFVAELKIANEKVRRLTSKRTDERSTQAVGALKQARKNSDNAYRELVKMVNALALIEGIAPYEDFIDYLNTEIAHFKREVIPSKKKDPKP</sequence>
<gene>
    <name evidence="1" type="ORF">DBX24_03740</name>
</gene>
<evidence type="ECO:0000313" key="2">
    <source>
        <dbReference type="Proteomes" id="UP000464318"/>
    </source>
</evidence>
<dbReference type="EMBL" id="CP029149">
    <property type="protein sequence ID" value="QHN65071.1"/>
    <property type="molecule type" value="Genomic_DNA"/>
</dbReference>